<evidence type="ECO:0000313" key="3">
    <source>
        <dbReference type="Proteomes" id="UP000005877"/>
    </source>
</evidence>
<dbReference type="GO" id="GO:0008939">
    <property type="term" value="F:nicotinate-nucleotide-dimethylbenzimidazole phosphoribosyltransferase activity"/>
    <property type="evidence" value="ECO:0007669"/>
    <property type="project" value="InterPro"/>
</dbReference>
<dbReference type="InterPro" id="IPR002805">
    <property type="entry name" value="Nict_dMeBzImd_PRibTrfase_arc"/>
</dbReference>
<sequence>MSFYIPDDTILIMRDWIHPHFDYRPERPLFLCVLSNTDTGKIPGVSAAGASPDLTDYTPSADAELVELHKIVTIPAIPESPEGATTPAVVTKAALSLSGIPSLFVTSGLRRKPAVPYVDMNGSPGSDIRFAPAVPDAAEIMDRSALLGKKLASLSDCIFIGESIAGGTTTAMAVMQALGYPGRVSSSLLDHPLAKKQEIVDAALDRCGASFGSMRSDPLRALKEVGDPMIPAVLGLLRGMGGSKVVLAGGTQMAAVLCAADAFGLEGDISIATTRYIVEDRNASFVETVETLGRSWYMADPGLDRSKMPPLSCYARGSAKEGVGAGGAVLAASLRGVTQQEIVEGADRVLSTVELPKR</sequence>
<dbReference type="HAMAP" id="MF_01086">
    <property type="entry name" value="UPF0284"/>
    <property type="match status" value="1"/>
</dbReference>
<dbReference type="InterPro" id="IPR036087">
    <property type="entry name" value="Nict_dMeBzImd_PRibTrfase_sf"/>
</dbReference>
<dbReference type="NCBIfam" id="NF003372">
    <property type="entry name" value="PRK04447.1-5"/>
    <property type="match status" value="1"/>
</dbReference>
<dbReference type="SUPFAM" id="SSF52733">
    <property type="entry name" value="Nicotinate mononucleotide:5,6-dimethylbenzimidazole phosphoribosyltransferase (CobT)"/>
    <property type="match status" value="1"/>
</dbReference>
<keyword evidence="3" id="KW-1185">Reference proteome</keyword>
<dbReference type="STRING" id="1110509.Mhar_0755"/>
<evidence type="ECO:0000256" key="1">
    <source>
        <dbReference type="HAMAP-Rule" id="MF_01086"/>
    </source>
</evidence>
<dbReference type="Proteomes" id="UP000005877">
    <property type="component" value="Chromosome"/>
</dbReference>
<dbReference type="InterPro" id="IPR003200">
    <property type="entry name" value="Nict_dMeBzImd_PRibTrfase"/>
</dbReference>
<dbReference type="CDD" id="cd02439">
    <property type="entry name" value="DMB-PRT_CobT"/>
    <property type="match status" value="1"/>
</dbReference>
<dbReference type="PATRIC" id="fig|1110509.7.peg.842"/>
<dbReference type="KEGG" id="mhi:Mhar_0755"/>
<comment type="similarity">
    <text evidence="1">Belongs to the UPF0284 family.</text>
</comment>
<gene>
    <name evidence="2" type="ordered locus">Mhar_0755</name>
</gene>
<reference evidence="2 3" key="1">
    <citation type="journal article" date="2012" name="PLoS ONE">
        <title>The genome characteristics and predicted function of methyl-group oxidation pathway in the obligate aceticlastic methanogens, Methanosaeta spp.</title>
        <authorList>
            <person name="Zhu J."/>
            <person name="Zheng H."/>
            <person name="Ai G."/>
            <person name="Zhang G."/>
            <person name="Liu D."/>
            <person name="Liu X."/>
            <person name="Dong X."/>
        </authorList>
    </citation>
    <scope>NUCLEOTIDE SEQUENCE [LARGE SCALE GENOMIC DNA]</scope>
    <source>
        <strain evidence="2 3">6Ac</strain>
    </source>
</reference>
<dbReference type="EMBL" id="CP003117">
    <property type="protein sequence ID" value="AET64128.1"/>
    <property type="molecule type" value="Genomic_DNA"/>
</dbReference>
<organism evidence="2 3">
    <name type="scientific">Methanothrix harundinacea (strain 6Ac)</name>
    <name type="common">Methanosaeta harundinacea</name>
    <dbReference type="NCBI Taxonomy" id="1110509"/>
    <lineage>
        <taxon>Archaea</taxon>
        <taxon>Methanobacteriati</taxon>
        <taxon>Methanobacteriota</taxon>
        <taxon>Stenosarchaea group</taxon>
        <taxon>Methanomicrobia</taxon>
        <taxon>Methanotrichales</taxon>
        <taxon>Methanotrichaceae</taxon>
        <taxon>Methanothrix</taxon>
    </lineage>
</organism>
<dbReference type="AlphaFoldDB" id="G7WKU5"/>
<accession>G7WKU5</accession>
<dbReference type="NCBIfam" id="TIGR00303">
    <property type="entry name" value="nicotinate mononucleotide-dependent phosphoribosyltransferase CobT"/>
    <property type="match status" value="1"/>
</dbReference>
<name>G7WKU5_METH6</name>
<dbReference type="Gene3D" id="3.40.50.10210">
    <property type="match status" value="1"/>
</dbReference>
<dbReference type="HOGENOM" id="CLU_053134_0_0_2"/>
<evidence type="ECO:0000313" key="2">
    <source>
        <dbReference type="EMBL" id="AET64128.1"/>
    </source>
</evidence>
<protein>
    <recommendedName>
        <fullName evidence="1">UPF0284 protein Mhar_0755</fullName>
    </recommendedName>
</protein>
<proteinExistence type="inferred from homology"/>
<dbReference type="PANTHER" id="PTHR38811:SF1">
    <property type="entry name" value="UPF0284 PROTEIN SLL1500"/>
    <property type="match status" value="1"/>
</dbReference>
<dbReference type="PANTHER" id="PTHR38811">
    <property type="match status" value="1"/>
</dbReference>